<keyword evidence="1" id="KW-0812">Transmembrane</keyword>
<organism evidence="2 4">
    <name type="scientific">Pseudomonas congelans</name>
    <dbReference type="NCBI Taxonomy" id="200452"/>
    <lineage>
        <taxon>Bacteria</taxon>
        <taxon>Pseudomonadati</taxon>
        <taxon>Pseudomonadota</taxon>
        <taxon>Gammaproteobacteria</taxon>
        <taxon>Pseudomonadales</taxon>
        <taxon>Pseudomonadaceae</taxon>
        <taxon>Pseudomonas</taxon>
    </lineage>
</organism>
<keyword evidence="1" id="KW-1133">Transmembrane helix</keyword>
<evidence type="ECO:0000313" key="2">
    <source>
        <dbReference type="EMBL" id="KPW86933.1"/>
    </source>
</evidence>
<reference evidence="3 5" key="2">
    <citation type="submission" date="2016-10" db="EMBL/GenBank/DDBJ databases">
        <authorList>
            <person name="Varghese N."/>
            <person name="Submissions S."/>
        </authorList>
    </citation>
    <scope>NUCLEOTIDE SEQUENCE [LARGE SCALE GENOMIC DNA]</scope>
    <source>
        <strain evidence="3 5">DSM 14939</strain>
    </source>
</reference>
<sequence>MRIYEESYHMNKKPSGKAGLGVIYMSVVAFFLGFIQNEPRAGQV</sequence>
<dbReference type="EMBL" id="FNJH01000005">
    <property type="protein sequence ID" value="SDP59590.1"/>
    <property type="molecule type" value="Genomic_DNA"/>
</dbReference>
<protein>
    <submittedName>
        <fullName evidence="2">Uncharacterized protein</fullName>
    </submittedName>
</protein>
<evidence type="ECO:0000313" key="5">
    <source>
        <dbReference type="Proteomes" id="UP000183042"/>
    </source>
</evidence>
<dbReference type="EMBL" id="LJQB01000020">
    <property type="protein sequence ID" value="KPW86933.1"/>
    <property type="molecule type" value="Genomic_DNA"/>
</dbReference>
<comment type="caution">
    <text evidence="2">The sequence shown here is derived from an EMBL/GenBank/DDBJ whole genome shotgun (WGS) entry which is preliminary data.</text>
</comment>
<dbReference type="Proteomes" id="UP000183042">
    <property type="component" value="Unassembled WGS sequence"/>
</dbReference>
<gene>
    <name evidence="2" type="ORF">ALO92_02751</name>
    <name evidence="3" type="ORF">SAMN05216596_105340</name>
</gene>
<reference evidence="2 4" key="1">
    <citation type="submission" date="2015-09" db="EMBL/GenBank/DDBJ databases">
        <title>Genome announcement of multiple Pseudomonas syringae strains.</title>
        <authorList>
            <person name="Thakur S."/>
            <person name="Wang P.W."/>
            <person name="Gong Y."/>
            <person name="Weir B.S."/>
            <person name="Guttman D.S."/>
        </authorList>
    </citation>
    <scope>NUCLEOTIDE SEQUENCE [LARGE SCALE GENOMIC DNA]</scope>
    <source>
        <strain evidence="2 4">ICMP19117</strain>
    </source>
</reference>
<evidence type="ECO:0000256" key="1">
    <source>
        <dbReference type="SAM" id="Phobius"/>
    </source>
</evidence>
<dbReference type="AlphaFoldDB" id="A0A0P9M664"/>
<dbReference type="Proteomes" id="UP000050411">
    <property type="component" value="Unassembled WGS sequence"/>
</dbReference>
<keyword evidence="5" id="KW-1185">Reference proteome</keyword>
<evidence type="ECO:0000313" key="3">
    <source>
        <dbReference type="EMBL" id="SDP59590.1"/>
    </source>
</evidence>
<name>A0A0P9M664_9PSED</name>
<proteinExistence type="predicted"/>
<evidence type="ECO:0000313" key="4">
    <source>
        <dbReference type="Proteomes" id="UP000050411"/>
    </source>
</evidence>
<accession>A0A0P9M664</accession>
<keyword evidence="1" id="KW-0472">Membrane</keyword>
<feature type="transmembrane region" description="Helical" evidence="1">
    <location>
        <begin position="18"/>
        <end position="35"/>
    </location>
</feature>